<feature type="compositionally biased region" description="Polar residues" evidence="1">
    <location>
        <begin position="197"/>
        <end position="221"/>
    </location>
</feature>
<sequence>MCFNHSSLLDAHFRTYFTEMFSTTSMRLTVASNVTNAVIQSRPRAFSIMGPKFMLARGHMLGLTSIVRPALAIPSISFDELMLSQATDAPIVDNSDVAPTDGLDNRAQVAASLDTTARRVVSDDRVSSEAFDDLTHTGSIFFSATAAADASSSINHDSTAVSTNFGFSNPTTSFKVEATLLCGMLCLKPFSDDGDQATASTDGGDLSLNSALSSPTTQTENTWTQIEINNNGVLADAATDQANVDITAVSQDKKIIDDVHDGSSTFKSTNSQEATPKNGLAENETSLLITGAANSQENALPSIADTTTSLKNAPSDGLAEISQSSTIDVQPIVYCQKRSPISPPPKKMKCRGAKMHVKEEKEKRERGFPPLASACFSAAKATDNQPQFAENINACATTNDGFNNKPVDHADVATASTIDNQTEEDDFAHVATTNDALACRVSTVADLSSTTFSNLVDEHDGSSTFKSTNSQEATPKNGLAENETSLLITGAANSQENALPSIADTTTSLKNAPSDGLAEISQSSTIDVQPIVYCQKRSPISPPPKKMKCRGAKMHVKEEKEKRERGFPPLASACFSAAKATDNQPQFAENINACATTNDGILDPNRQRLTDR</sequence>
<keyword evidence="4" id="KW-1185">Reference proteome</keyword>
<feature type="compositionally biased region" description="Polar residues" evidence="1">
    <location>
        <begin position="462"/>
        <end position="474"/>
    </location>
</feature>
<evidence type="ECO:0000313" key="2">
    <source>
        <dbReference type="EMBL" id="KAF0683508.1"/>
    </source>
</evidence>
<feature type="region of interest" description="Disordered" evidence="1">
    <location>
        <begin position="459"/>
        <end position="478"/>
    </location>
</feature>
<dbReference type="EMBL" id="CAADRA010007419">
    <property type="protein sequence ID" value="VFU01100.1"/>
    <property type="molecule type" value="Genomic_DNA"/>
</dbReference>
<dbReference type="AlphaFoldDB" id="A0A485LQK4"/>
<proteinExistence type="predicted"/>
<dbReference type="EMBL" id="VJMH01007393">
    <property type="protein sequence ID" value="KAF0683508.1"/>
    <property type="molecule type" value="Genomic_DNA"/>
</dbReference>
<reference evidence="3 4" key="1">
    <citation type="submission" date="2019-03" db="EMBL/GenBank/DDBJ databases">
        <authorList>
            <person name="Gaulin E."/>
            <person name="Dumas B."/>
        </authorList>
    </citation>
    <scope>NUCLEOTIDE SEQUENCE [LARGE SCALE GENOMIC DNA]</scope>
    <source>
        <strain evidence="3">CBS 568.67</strain>
    </source>
</reference>
<gene>
    <name evidence="3" type="primary">Aste57867_24460</name>
    <name evidence="2" type="ORF">As57867_024384</name>
    <name evidence="3" type="ORF">ASTE57867_24460</name>
</gene>
<evidence type="ECO:0000313" key="3">
    <source>
        <dbReference type="EMBL" id="VFU01100.1"/>
    </source>
</evidence>
<name>A0A485LQK4_9STRA</name>
<organism evidence="3 4">
    <name type="scientific">Aphanomyces stellatus</name>
    <dbReference type="NCBI Taxonomy" id="120398"/>
    <lineage>
        <taxon>Eukaryota</taxon>
        <taxon>Sar</taxon>
        <taxon>Stramenopiles</taxon>
        <taxon>Oomycota</taxon>
        <taxon>Saprolegniomycetes</taxon>
        <taxon>Saprolegniales</taxon>
        <taxon>Verrucalvaceae</taxon>
        <taxon>Aphanomyces</taxon>
    </lineage>
</organism>
<evidence type="ECO:0000256" key="1">
    <source>
        <dbReference type="SAM" id="MobiDB-lite"/>
    </source>
</evidence>
<protein>
    <submittedName>
        <fullName evidence="3">Aste57867_24460 protein</fullName>
    </submittedName>
</protein>
<accession>A0A485LQK4</accession>
<reference evidence="2" key="2">
    <citation type="submission" date="2019-06" db="EMBL/GenBank/DDBJ databases">
        <title>Genomics analysis of Aphanomyces spp. identifies a new class of oomycete effector associated with host adaptation.</title>
        <authorList>
            <person name="Gaulin E."/>
        </authorList>
    </citation>
    <scope>NUCLEOTIDE SEQUENCE</scope>
    <source>
        <strain evidence="2">CBS 578.67</strain>
    </source>
</reference>
<dbReference type="Proteomes" id="UP000332933">
    <property type="component" value="Unassembled WGS sequence"/>
</dbReference>
<evidence type="ECO:0000313" key="4">
    <source>
        <dbReference type="Proteomes" id="UP000332933"/>
    </source>
</evidence>
<feature type="region of interest" description="Disordered" evidence="1">
    <location>
        <begin position="196"/>
        <end position="221"/>
    </location>
</feature>